<feature type="transmembrane region" description="Helical" evidence="3">
    <location>
        <begin position="110"/>
        <end position="127"/>
    </location>
</feature>
<feature type="transmembrane region" description="Helical" evidence="3">
    <location>
        <begin position="78"/>
        <end position="98"/>
    </location>
</feature>
<dbReference type="Pfam" id="PF07155">
    <property type="entry name" value="ECF-ribofla_trS"/>
    <property type="match status" value="1"/>
</dbReference>
<dbReference type="InterPro" id="IPR009825">
    <property type="entry name" value="ECF_substrate-spec-like"/>
</dbReference>
<protein>
    <submittedName>
        <fullName evidence="4">ECF transporter S component</fullName>
    </submittedName>
</protein>
<dbReference type="EMBL" id="WEZQ01000005">
    <property type="protein sequence ID" value="MYV16488.1"/>
    <property type="molecule type" value="Genomic_DNA"/>
</dbReference>
<dbReference type="Gene3D" id="1.10.1760.20">
    <property type="match status" value="1"/>
</dbReference>
<dbReference type="OrthoDB" id="411368at2"/>
<reference evidence="4 5" key="1">
    <citation type="journal article" date="2019" name="Appl. Environ. Microbiol.">
        <title>Genetic determinants of hydroxycinnamic acid metabolism in heterofermentative lactobacilli.</title>
        <authorList>
            <person name="Gaur G."/>
            <person name="Oh J.H."/>
            <person name="Filannino P."/>
            <person name="Gobbetti M."/>
            <person name="van Pijkeren J.P."/>
            <person name="Ganzle M.G."/>
        </authorList>
    </citation>
    <scope>NUCLEOTIDE SEQUENCE [LARGE SCALE GENOMIC DNA]</scope>
    <source>
        <strain evidence="4 5">C5</strain>
    </source>
</reference>
<proteinExistence type="predicted"/>
<keyword evidence="2 3" id="KW-1133">Transmembrane helix</keyword>
<keyword evidence="1 3" id="KW-0812">Transmembrane</keyword>
<feature type="transmembrane region" description="Helical" evidence="3">
    <location>
        <begin position="14"/>
        <end position="33"/>
    </location>
</feature>
<dbReference type="RefSeq" id="WP_161003046.1">
    <property type="nucleotide sequence ID" value="NZ_WEZQ01000005.1"/>
</dbReference>
<evidence type="ECO:0000256" key="1">
    <source>
        <dbReference type="ARBA" id="ARBA00022692"/>
    </source>
</evidence>
<dbReference type="AlphaFoldDB" id="A0A6N9I0W6"/>
<dbReference type="GO" id="GO:0016020">
    <property type="term" value="C:membrane"/>
    <property type="evidence" value="ECO:0007669"/>
    <property type="project" value="InterPro"/>
</dbReference>
<gene>
    <name evidence="4" type="ORF">GB993_03050</name>
</gene>
<evidence type="ECO:0000313" key="5">
    <source>
        <dbReference type="Proteomes" id="UP000449209"/>
    </source>
</evidence>
<dbReference type="PANTHER" id="PTHR37815:SF3">
    <property type="entry name" value="UPF0397 PROTEIN SPR0429"/>
    <property type="match status" value="1"/>
</dbReference>
<evidence type="ECO:0000256" key="2">
    <source>
        <dbReference type="ARBA" id="ARBA00022989"/>
    </source>
</evidence>
<evidence type="ECO:0000313" key="4">
    <source>
        <dbReference type="EMBL" id="MYV16488.1"/>
    </source>
</evidence>
<name>A0A6N9I0W6_9LACO</name>
<dbReference type="Proteomes" id="UP000449209">
    <property type="component" value="Unassembled WGS sequence"/>
</dbReference>
<organism evidence="4 5">
    <name type="scientific">Furfurilactobacillus milii</name>
    <dbReference type="NCBI Taxonomy" id="2888272"/>
    <lineage>
        <taxon>Bacteria</taxon>
        <taxon>Bacillati</taxon>
        <taxon>Bacillota</taxon>
        <taxon>Bacilli</taxon>
        <taxon>Lactobacillales</taxon>
        <taxon>Lactobacillaceae</taxon>
        <taxon>Furfurilactobacillus</taxon>
    </lineage>
</organism>
<feature type="transmembrane region" description="Helical" evidence="3">
    <location>
        <begin position="133"/>
        <end position="158"/>
    </location>
</feature>
<dbReference type="PANTHER" id="PTHR37815">
    <property type="entry name" value="UPF0397 PROTEIN BC_2624-RELATED"/>
    <property type="match status" value="1"/>
</dbReference>
<evidence type="ECO:0000256" key="3">
    <source>
        <dbReference type="SAM" id="Phobius"/>
    </source>
</evidence>
<comment type="caution">
    <text evidence="4">The sequence shown here is derived from an EMBL/GenBank/DDBJ whole genome shotgun (WGS) entry which is preliminary data.</text>
</comment>
<sequence length="168" mass="17759">MNNSSTQHETLRRLTLSAMLIAVTVVISRLFIIPVPMTHGNINLCDAGVLIAAMLLGPRDGASVGAISGFLLDLLSGYGQYMFFSFIVHGLEGLVAGLMLSKVSKNASKIISLVLAVIIMTIGYFLADSLLYSVSIGLIGIATNLIQGLVGVVIAYVVGPKIIQLIKK</sequence>
<keyword evidence="3" id="KW-0472">Membrane</keyword>
<accession>A0A6N9I0W6</accession>